<feature type="transmembrane region" description="Helical" evidence="17">
    <location>
        <begin position="89"/>
        <end position="109"/>
    </location>
</feature>
<feature type="transmembrane region" description="Helical" evidence="17">
    <location>
        <begin position="44"/>
        <end position="68"/>
    </location>
</feature>
<evidence type="ECO:0000256" key="11">
    <source>
        <dbReference type="ARBA" id="ARBA00022824"/>
    </source>
</evidence>
<protein>
    <recommendedName>
        <fullName evidence="5">RING-type E3 ubiquitin transferase</fullName>
        <ecNumber evidence="5">2.3.2.27</ecNumber>
    </recommendedName>
</protein>
<evidence type="ECO:0000256" key="13">
    <source>
        <dbReference type="ARBA" id="ARBA00022989"/>
    </source>
</evidence>
<evidence type="ECO:0000256" key="9">
    <source>
        <dbReference type="ARBA" id="ARBA00022771"/>
    </source>
</evidence>
<evidence type="ECO:0000256" key="6">
    <source>
        <dbReference type="ARBA" id="ARBA00022679"/>
    </source>
</evidence>
<dbReference type="Proteomes" id="UP000818624">
    <property type="component" value="Chromosome 1"/>
</dbReference>
<dbReference type="InterPro" id="IPR050731">
    <property type="entry name" value="HRD1_E3_ubiq-ligases"/>
</dbReference>
<evidence type="ECO:0000256" key="10">
    <source>
        <dbReference type="ARBA" id="ARBA00022786"/>
    </source>
</evidence>
<feature type="region of interest" description="Disordered" evidence="16">
    <location>
        <begin position="412"/>
        <end position="497"/>
    </location>
</feature>
<proteinExistence type="inferred from homology"/>
<feature type="transmembrane region" description="Helical" evidence="17">
    <location>
        <begin position="227"/>
        <end position="250"/>
    </location>
</feature>
<dbReference type="InterPro" id="IPR058051">
    <property type="entry name" value="Znf_RING_synoviolin"/>
</dbReference>
<keyword evidence="20" id="KW-1185">Reference proteome</keyword>
<evidence type="ECO:0000256" key="2">
    <source>
        <dbReference type="ARBA" id="ARBA00004477"/>
    </source>
</evidence>
<feature type="transmembrane region" description="Helical" evidence="17">
    <location>
        <begin position="115"/>
        <end position="132"/>
    </location>
</feature>
<dbReference type="InterPro" id="IPR024766">
    <property type="entry name" value="Znf_RING_H2"/>
</dbReference>
<evidence type="ECO:0000256" key="12">
    <source>
        <dbReference type="ARBA" id="ARBA00022833"/>
    </source>
</evidence>
<evidence type="ECO:0000256" key="14">
    <source>
        <dbReference type="ARBA" id="ARBA00023136"/>
    </source>
</evidence>
<dbReference type="CDD" id="cd16479">
    <property type="entry name" value="RING-H2_synoviolin"/>
    <property type="match status" value="1"/>
</dbReference>
<evidence type="ECO:0000256" key="5">
    <source>
        <dbReference type="ARBA" id="ARBA00012483"/>
    </source>
</evidence>
<dbReference type="Gene3D" id="3.30.40.10">
    <property type="entry name" value="Zinc/RING finger domain, C3HC4 (zinc finger)"/>
    <property type="match status" value="1"/>
</dbReference>
<reference evidence="19 20" key="1">
    <citation type="journal article" date="2020" name="Elife">
        <title>Loss of centromere function drives karyotype evolution in closely related Malassezia species.</title>
        <authorList>
            <person name="Sankaranarayanan S.R."/>
            <person name="Ianiri G."/>
            <person name="Coelho M.A."/>
            <person name="Reza M.H."/>
            <person name="Thimmappa B.C."/>
            <person name="Ganguly P."/>
            <person name="Vadnala R.N."/>
            <person name="Sun S."/>
            <person name="Siddharthan R."/>
            <person name="Tellgren-Roth C."/>
            <person name="Dawson T.L."/>
            <person name="Heitman J."/>
            <person name="Sanyal K."/>
        </authorList>
    </citation>
    <scope>NUCLEOTIDE SEQUENCE [LARGE SCALE GENOMIC DNA]</scope>
    <source>
        <strain evidence="19">CBS14141</strain>
    </source>
</reference>
<dbReference type="InterPro" id="IPR001841">
    <property type="entry name" value="Znf_RING"/>
</dbReference>
<comment type="catalytic activity">
    <reaction evidence="1">
        <text>S-ubiquitinyl-[E2 ubiquitin-conjugating enzyme]-L-cysteine + [acceptor protein]-L-lysine = [E2 ubiquitin-conjugating enzyme]-L-cysteine + N(6)-ubiquitinyl-[acceptor protein]-L-lysine.</text>
        <dbReference type="EC" id="2.3.2.27"/>
    </reaction>
</comment>
<evidence type="ECO:0000256" key="16">
    <source>
        <dbReference type="SAM" id="MobiDB-lite"/>
    </source>
</evidence>
<name>A0ABY8EL17_MALFU</name>
<comment type="similarity">
    <text evidence="4">Belongs to the HRD1 family.</text>
</comment>
<evidence type="ECO:0000313" key="20">
    <source>
        <dbReference type="Proteomes" id="UP000818624"/>
    </source>
</evidence>
<evidence type="ECO:0000256" key="1">
    <source>
        <dbReference type="ARBA" id="ARBA00000900"/>
    </source>
</evidence>
<dbReference type="EMBL" id="CP046234">
    <property type="protein sequence ID" value="WFD46288.1"/>
    <property type="molecule type" value="Genomic_DNA"/>
</dbReference>
<dbReference type="GO" id="GO:0061630">
    <property type="term" value="F:ubiquitin protein ligase activity"/>
    <property type="evidence" value="ECO:0007669"/>
    <property type="project" value="UniProtKB-EC"/>
</dbReference>
<keyword evidence="19" id="KW-0012">Acyltransferase</keyword>
<sequence length="621" mass="67515">MSMAVRASALVRTPVLATYGLASTVALGAVLLKAGLEQPDYLAAAAWLTNSNGCFLVLCNFAAYVLLLSGRIVQLVLFGTLRRSEEEKFIELLWYSMFNMFFTLTSFPIDFDLRFVLTASVLKFFQIFHILCDVRIDQMGQVAALPRSFHLRMIALLSWLGTFDSVLVLLTVAISLQHPGPGGFMVYMASASIIQLVEWAALSGAYACECYELGLEEPWHAKSRYLFVIKLVSNLLMFLTYPVCYGLYIYNNANMVTFFPPFSALRDFLVLGYSLFDNVRKLLRSRAATRDMESRYPRLTNEELQALQDPTCIICREELVVSPNERSDNNTPRKLACGHVFHFRCLHSWLERQQSCPTCRRSVLEPANAPALTTEARAAPRNGPERDAHADQQPARPQASLHALLARFGTAVPTPSADAGTTGGAASGQPRSPSEAARALLDNPRLNPRLVGDPGTPGAHDRSAQSSSSAATATTLEAKPAENDETSAGETPADDPREAVRRAALARFASATLSSVEAPAPKPGLDLAAPETMPAPAPVPLASVPAFDPADLLDLAPMPTSASAPGLDAAYGAEPPAIDTQLREQLHLLQETQVSLQQTIARIQQALRVTEEKGKARATTE</sequence>
<dbReference type="SMART" id="SM00184">
    <property type="entry name" value="RING"/>
    <property type="match status" value="1"/>
</dbReference>
<evidence type="ECO:0000256" key="3">
    <source>
        <dbReference type="ARBA" id="ARBA00004906"/>
    </source>
</evidence>
<dbReference type="PROSITE" id="PS50089">
    <property type="entry name" value="ZF_RING_2"/>
    <property type="match status" value="1"/>
</dbReference>
<keyword evidence="13 17" id="KW-1133">Transmembrane helix</keyword>
<organism evidence="19 20">
    <name type="scientific">Malassezia furfur</name>
    <name type="common">Pityriasis versicolor infection agent</name>
    <name type="synonym">Pityrosporum furfur</name>
    <dbReference type="NCBI Taxonomy" id="55194"/>
    <lineage>
        <taxon>Eukaryota</taxon>
        <taxon>Fungi</taxon>
        <taxon>Dikarya</taxon>
        <taxon>Basidiomycota</taxon>
        <taxon>Ustilaginomycotina</taxon>
        <taxon>Malasseziomycetes</taxon>
        <taxon>Malasseziales</taxon>
        <taxon>Malasseziaceae</taxon>
        <taxon>Malassezia</taxon>
    </lineage>
</organism>
<dbReference type="PANTHER" id="PTHR22763">
    <property type="entry name" value="RING ZINC FINGER PROTEIN"/>
    <property type="match status" value="1"/>
</dbReference>
<gene>
    <name evidence="19" type="primary">HRD1</name>
    <name evidence="19" type="ORF">GLX27_000922</name>
</gene>
<comment type="pathway">
    <text evidence="3">Protein modification; protein ubiquitination.</text>
</comment>
<evidence type="ECO:0000256" key="7">
    <source>
        <dbReference type="ARBA" id="ARBA00022692"/>
    </source>
</evidence>
<feature type="transmembrane region" description="Helical" evidence="17">
    <location>
        <begin position="153"/>
        <end position="178"/>
    </location>
</feature>
<evidence type="ECO:0000256" key="17">
    <source>
        <dbReference type="SAM" id="Phobius"/>
    </source>
</evidence>
<keyword evidence="7 17" id="KW-0812">Transmembrane</keyword>
<dbReference type="PANTHER" id="PTHR22763:SF184">
    <property type="entry name" value="E3 UBIQUITIN-PROTEIN LIGASE SYNOVIOLIN"/>
    <property type="match status" value="1"/>
</dbReference>
<keyword evidence="12" id="KW-0862">Zinc</keyword>
<dbReference type="SUPFAM" id="SSF57850">
    <property type="entry name" value="RING/U-box"/>
    <property type="match status" value="1"/>
</dbReference>
<keyword evidence="11" id="KW-0256">Endoplasmic reticulum</keyword>
<feature type="region of interest" description="Disordered" evidence="16">
    <location>
        <begin position="370"/>
        <end position="397"/>
    </location>
</feature>
<evidence type="ECO:0000313" key="19">
    <source>
        <dbReference type="EMBL" id="WFD46288.1"/>
    </source>
</evidence>
<keyword evidence="6 19" id="KW-0808">Transferase</keyword>
<accession>A0ABY8EL17</accession>
<feature type="transmembrane region" description="Helical" evidence="17">
    <location>
        <begin position="184"/>
        <end position="206"/>
    </location>
</feature>
<keyword evidence="14 17" id="KW-0472">Membrane</keyword>
<dbReference type="Pfam" id="PF25563">
    <property type="entry name" value="TPR_SYVN1_N"/>
    <property type="match status" value="1"/>
</dbReference>
<dbReference type="InterPro" id="IPR057992">
    <property type="entry name" value="TPR_SYVN1_N"/>
</dbReference>
<keyword evidence="9 15" id="KW-0863">Zinc-finger</keyword>
<comment type="subcellular location">
    <subcellularLocation>
        <location evidence="2">Endoplasmic reticulum membrane</location>
        <topology evidence="2">Multi-pass membrane protein</topology>
    </subcellularLocation>
</comment>
<feature type="compositionally biased region" description="Low complexity" evidence="16">
    <location>
        <begin position="464"/>
        <end position="475"/>
    </location>
</feature>
<evidence type="ECO:0000256" key="8">
    <source>
        <dbReference type="ARBA" id="ARBA00022723"/>
    </source>
</evidence>
<evidence type="ECO:0000256" key="4">
    <source>
        <dbReference type="ARBA" id="ARBA00010089"/>
    </source>
</evidence>
<keyword evidence="8" id="KW-0479">Metal-binding</keyword>
<dbReference type="EC" id="2.3.2.27" evidence="5"/>
<keyword evidence="10" id="KW-0833">Ubl conjugation pathway</keyword>
<evidence type="ECO:0000259" key="18">
    <source>
        <dbReference type="PROSITE" id="PS50089"/>
    </source>
</evidence>
<feature type="domain" description="RING-type" evidence="18">
    <location>
        <begin position="312"/>
        <end position="360"/>
    </location>
</feature>
<evidence type="ECO:0000256" key="15">
    <source>
        <dbReference type="PROSITE-ProRule" id="PRU00175"/>
    </source>
</evidence>
<dbReference type="InterPro" id="IPR013083">
    <property type="entry name" value="Znf_RING/FYVE/PHD"/>
</dbReference>
<dbReference type="Pfam" id="PF12678">
    <property type="entry name" value="zf-rbx1"/>
    <property type="match status" value="1"/>
</dbReference>